<name>I4H9G0_MICAE</name>
<accession>I4H9G0</accession>
<proteinExistence type="predicted"/>
<evidence type="ECO:0000256" key="1">
    <source>
        <dbReference type="SAM" id="MobiDB-lite"/>
    </source>
</evidence>
<protein>
    <submittedName>
        <fullName evidence="2">Uncharacterized protein</fullName>
    </submittedName>
</protein>
<dbReference type="HOGENOM" id="CLU_2130588_0_0_3"/>
<feature type="region of interest" description="Disordered" evidence="1">
    <location>
        <begin position="29"/>
        <end position="54"/>
    </location>
</feature>
<reference evidence="2 3" key="1">
    <citation type="submission" date="2012-04" db="EMBL/GenBank/DDBJ databases">
        <authorList>
            <person name="Genoscope - CEA"/>
        </authorList>
    </citation>
    <scope>NUCLEOTIDE SEQUENCE [LARGE SCALE GENOMIC DNA]</scope>
    <source>
        <strain evidence="2 3">9807</strain>
    </source>
</reference>
<dbReference type="Proteomes" id="UP000003613">
    <property type="component" value="Unassembled WGS sequence"/>
</dbReference>
<comment type="caution">
    <text evidence="2">The sequence shown here is derived from an EMBL/GenBank/DDBJ whole genome shotgun (WGS) entry which is preliminary data.</text>
</comment>
<dbReference type="EMBL" id="CAIM01000367">
    <property type="protein sequence ID" value="CCI18684.1"/>
    <property type="molecule type" value="Genomic_DNA"/>
</dbReference>
<gene>
    <name evidence="2" type="ORF">MICAF_4290007</name>
</gene>
<evidence type="ECO:0000313" key="2">
    <source>
        <dbReference type="EMBL" id="CCI18684.1"/>
    </source>
</evidence>
<organism evidence="2 3">
    <name type="scientific">Microcystis aeruginosa PCC 9807</name>
    <dbReference type="NCBI Taxonomy" id="1160283"/>
    <lineage>
        <taxon>Bacteria</taxon>
        <taxon>Bacillati</taxon>
        <taxon>Cyanobacteriota</taxon>
        <taxon>Cyanophyceae</taxon>
        <taxon>Oscillatoriophycideae</taxon>
        <taxon>Chroococcales</taxon>
        <taxon>Microcystaceae</taxon>
        <taxon>Microcystis</taxon>
    </lineage>
</organism>
<feature type="region of interest" description="Disordered" evidence="1">
    <location>
        <begin position="68"/>
        <end position="113"/>
    </location>
</feature>
<dbReference type="RefSeq" id="WP_002788717.1">
    <property type="nucleotide sequence ID" value="NZ_HE973364.1"/>
</dbReference>
<feature type="compositionally biased region" description="Basic and acidic residues" evidence="1">
    <location>
        <begin position="39"/>
        <end position="54"/>
    </location>
</feature>
<sequence>MASEYQIMAMMADLKIQLHAQEALSRQYDNKAKTATGEQKQELKNKANAHRDTAEKLKKDIEALKKRLEEQKQAKSNQIQKYGEVGREAASKEAAQIRQQERIKQINSQQKSH</sequence>
<dbReference type="AlphaFoldDB" id="I4H9G0"/>
<evidence type="ECO:0000313" key="3">
    <source>
        <dbReference type="Proteomes" id="UP000003613"/>
    </source>
</evidence>